<evidence type="ECO:0000256" key="2">
    <source>
        <dbReference type="ARBA" id="ARBA00005988"/>
    </source>
</evidence>
<dbReference type="Proteomes" id="UP000054618">
    <property type="component" value="Unassembled WGS sequence"/>
</dbReference>
<dbReference type="Gene3D" id="3.40.630.10">
    <property type="entry name" value="Zn peptidases"/>
    <property type="match status" value="1"/>
</dbReference>
<evidence type="ECO:0000256" key="7">
    <source>
        <dbReference type="PROSITE-ProRule" id="PRU01379"/>
    </source>
</evidence>
<keyword evidence="8" id="KW-0732">Signal</keyword>
<organism evidence="10 11">
    <name type="scientific">Legionella quinlivanii</name>
    <dbReference type="NCBI Taxonomy" id="45073"/>
    <lineage>
        <taxon>Bacteria</taxon>
        <taxon>Pseudomonadati</taxon>
        <taxon>Pseudomonadota</taxon>
        <taxon>Gammaproteobacteria</taxon>
        <taxon>Legionellales</taxon>
        <taxon>Legionellaceae</taxon>
        <taxon>Legionella</taxon>
    </lineage>
</organism>
<keyword evidence="10" id="KW-0121">Carboxypeptidase</keyword>
<dbReference type="PATRIC" id="fig|45073.5.peg.805"/>
<dbReference type="Pfam" id="PF00246">
    <property type="entry name" value="Peptidase_M14"/>
    <property type="match status" value="1"/>
</dbReference>
<keyword evidence="6" id="KW-0482">Metalloprotease</keyword>
<dbReference type="PANTHER" id="PTHR11705">
    <property type="entry name" value="PROTEASE FAMILY M14 CARBOXYPEPTIDASE A,B"/>
    <property type="match status" value="1"/>
</dbReference>
<feature type="chain" id="PRO_5006917303" evidence="8">
    <location>
        <begin position="20"/>
        <end position="521"/>
    </location>
</feature>
<dbReference type="GO" id="GO:0008270">
    <property type="term" value="F:zinc ion binding"/>
    <property type="evidence" value="ECO:0007669"/>
    <property type="project" value="InterPro"/>
</dbReference>
<reference evidence="10 11" key="1">
    <citation type="submission" date="2015-11" db="EMBL/GenBank/DDBJ databases">
        <title>Genomic analysis of 38 Legionella species identifies large and diverse effector repertoires.</title>
        <authorList>
            <person name="Burstein D."/>
            <person name="Amaro F."/>
            <person name="Zusman T."/>
            <person name="Lifshitz Z."/>
            <person name="Cohen O."/>
            <person name="Gilbert J.A."/>
            <person name="Pupko T."/>
            <person name="Shuman H.A."/>
            <person name="Segal G."/>
        </authorList>
    </citation>
    <scope>NUCLEOTIDE SEQUENCE [LARGE SCALE GENOMIC DNA]</scope>
    <source>
        <strain evidence="10 11">CDC#1442-AUS-E</strain>
    </source>
</reference>
<evidence type="ECO:0000259" key="9">
    <source>
        <dbReference type="PROSITE" id="PS52035"/>
    </source>
</evidence>
<keyword evidence="5" id="KW-0862">Zinc</keyword>
<keyword evidence="3" id="KW-0645">Protease</keyword>
<keyword evidence="4" id="KW-0378">Hydrolase</keyword>
<comment type="cofactor">
    <cofactor evidence="1">
        <name>Zn(2+)</name>
        <dbReference type="ChEBI" id="CHEBI:29105"/>
    </cofactor>
</comment>
<dbReference type="PROSITE" id="PS52035">
    <property type="entry name" value="PEPTIDASE_M14"/>
    <property type="match status" value="1"/>
</dbReference>
<feature type="domain" description="Peptidase M14" evidence="9">
    <location>
        <begin position="34"/>
        <end position="321"/>
    </location>
</feature>
<evidence type="ECO:0000256" key="4">
    <source>
        <dbReference type="ARBA" id="ARBA00022801"/>
    </source>
</evidence>
<dbReference type="PANTHER" id="PTHR11705:SF143">
    <property type="entry name" value="SLL0236 PROTEIN"/>
    <property type="match status" value="1"/>
</dbReference>
<comment type="similarity">
    <text evidence="2 7">Belongs to the peptidase M14 family.</text>
</comment>
<dbReference type="SUPFAM" id="SSF53187">
    <property type="entry name" value="Zn-dependent exopeptidases"/>
    <property type="match status" value="1"/>
</dbReference>
<feature type="signal peptide" evidence="8">
    <location>
        <begin position="1"/>
        <end position="19"/>
    </location>
</feature>
<comment type="caution">
    <text evidence="10">The sequence shown here is derived from an EMBL/GenBank/DDBJ whole genome shotgun (WGS) entry which is preliminary data.</text>
</comment>
<evidence type="ECO:0000256" key="8">
    <source>
        <dbReference type="SAM" id="SignalP"/>
    </source>
</evidence>
<gene>
    <name evidence="10" type="ORF">Lqui_0763</name>
</gene>
<dbReference type="OrthoDB" id="5294005at2"/>
<dbReference type="InterPro" id="IPR000834">
    <property type="entry name" value="Peptidase_M14"/>
</dbReference>
<dbReference type="GO" id="GO:0005615">
    <property type="term" value="C:extracellular space"/>
    <property type="evidence" value="ECO:0007669"/>
    <property type="project" value="TreeGrafter"/>
</dbReference>
<dbReference type="GO" id="GO:0006508">
    <property type="term" value="P:proteolysis"/>
    <property type="evidence" value="ECO:0007669"/>
    <property type="project" value="UniProtKB-KW"/>
</dbReference>
<evidence type="ECO:0000313" key="11">
    <source>
        <dbReference type="Proteomes" id="UP000054618"/>
    </source>
</evidence>
<evidence type="ECO:0000313" key="10">
    <source>
        <dbReference type="EMBL" id="KTD51919.1"/>
    </source>
</evidence>
<protein>
    <submittedName>
        <fullName evidence="10">Zinc carboxypeptidase</fullName>
    </submittedName>
</protein>
<evidence type="ECO:0000256" key="5">
    <source>
        <dbReference type="ARBA" id="ARBA00022833"/>
    </source>
</evidence>
<proteinExistence type="inferred from homology"/>
<keyword evidence="11" id="KW-1185">Reference proteome</keyword>
<sequence length="521" mass="58999">MKKWMVISVLWLVCHPLMAKTSPVPLATPLEASQFQSLPDSRHIEAFLQQLSEYSPHMKLLHLGLSAGGRPISALLVSNSKAFLENGQHEANKLTVLLLGSQHGTEPSGCEALQKLALELAVNKQQQGILDDINFMIIVNANPDGRDNNSRFNAINGNLNVDFTRLAYAETQIFINILEDYQIDALLDLHESSTKKKILTLKEGYYVNAEAQYEIGNNPNINEKLRQFSHEVLLPQLLKTSEEYGLRSEHYRGEILQLNQPVSHGGLRVSNMRNYSALQGVFSVLVENRLDSRDGHYATPGNIEVRRNKQYISVLSFLKVIEKNKQALQAIIQQARNEWTQYPLHYKSYLAYHYNLNMQQPRTAVSLRRADNFQAVEREFANFDYIEIDETILMPDAYLIKGGETRVLDLLSKHHIQVEKIDAAQEVIAINPAVHSVSIHYSPIQDFFTTVKIDVDYDPQPLSLTPGDYLVNVCQPKGKLIPLLLDLRSIDSVYQNLKFNPDLARIKKGGIIPVKLKQSIP</sequence>
<dbReference type="RefSeq" id="WP_058506861.1">
    <property type="nucleotide sequence ID" value="NZ_CAAAIK010000015.1"/>
</dbReference>
<evidence type="ECO:0000256" key="1">
    <source>
        <dbReference type="ARBA" id="ARBA00001947"/>
    </source>
</evidence>
<feature type="active site" description="Proton donor/acceptor" evidence="7">
    <location>
        <position position="287"/>
    </location>
</feature>
<evidence type="ECO:0000256" key="3">
    <source>
        <dbReference type="ARBA" id="ARBA00022670"/>
    </source>
</evidence>
<dbReference type="GO" id="GO:0004181">
    <property type="term" value="F:metallocarboxypeptidase activity"/>
    <property type="evidence" value="ECO:0007669"/>
    <property type="project" value="InterPro"/>
</dbReference>
<dbReference type="STRING" id="45073.Lqui_0763"/>
<accession>A0A0W0Y5G7</accession>
<dbReference type="EMBL" id="LNYS01000006">
    <property type="protein sequence ID" value="KTD51919.1"/>
    <property type="molecule type" value="Genomic_DNA"/>
</dbReference>
<name>A0A0W0Y5G7_9GAMM</name>
<dbReference type="AlphaFoldDB" id="A0A0W0Y5G7"/>
<evidence type="ECO:0000256" key="6">
    <source>
        <dbReference type="ARBA" id="ARBA00023049"/>
    </source>
</evidence>